<dbReference type="Pfam" id="PF13578">
    <property type="entry name" value="Methyltransf_24"/>
    <property type="match status" value="1"/>
</dbReference>
<dbReference type="PANTHER" id="PTHR37909:SF1">
    <property type="entry name" value="S-ADENOSYL-L-METHIONINE-DEPENDENT METHYLTRANSFERASES SUPERFAMILY PROTEIN"/>
    <property type="match status" value="1"/>
</dbReference>
<dbReference type="PANTHER" id="PTHR37909">
    <property type="entry name" value="S-ADENOSYL-L-METHIONINE-DEPENDENT METHYLTRANSFERASES SUPERFAMILY PROTEIN"/>
    <property type="match status" value="1"/>
</dbReference>
<dbReference type="Gene3D" id="3.40.50.150">
    <property type="entry name" value="Vaccinia Virus protein VP39"/>
    <property type="match status" value="1"/>
</dbReference>
<organism evidence="2 3">
    <name type="scientific">Linum tenue</name>
    <dbReference type="NCBI Taxonomy" id="586396"/>
    <lineage>
        <taxon>Eukaryota</taxon>
        <taxon>Viridiplantae</taxon>
        <taxon>Streptophyta</taxon>
        <taxon>Embryophyta</taxon>
        <taxon>Tracheophyta</taxon>
        <taxon>Spermatophyta</taxon>
        <taxon>Magnoliopsida</taxon>
        <taxon>eudicotyledons</taxon>
        <taxon>Gunneridae</taxon>
        <taxon>Pentapetalae</taxon>
        <taxon>rosids</taxon>
        <taxon>fabids</taxon>
        <taxon>Malpighiales</taxon>
        <taxon>Linaceae</taxon>
        <taxon>Linum</taxon>
    </lineage>
</organism>
<dbReference type="AlphaFoldDB" id="A0AAV0KPL2"/>
<dbReference type="Proteomes" id="UP001154282">
    <property type="component" value="Unassembled WGS sequence"/>
</dbReference>
<accession>A0AAV0KPL2</accession>
<name>A0AAV0KPL2_9ROSI</name>
<evidence type="ECO:0000256" key="1">
    <source>
        <dbReference type="SAM" id="Phobius"/>
    </source>
</evidence>
<keyword evidence="1" id="KW-1133">Transmembrane helix</keyword>
<keyword evidence="1" id="KW-0812">Transmembrane</keyword>
<protein>
    <submittedName>
        <fullName evidence="2">Uncharacterized protein</fullName>
    </submittedName>
</protein>
<keyword evidence="1" id="KW-0472">Membrane</keyword>
<keyword evidence="3" id="KW-1185">Reference proteome</keyword>
<comment type="caution">
    <text evidence="2">The sequence shown here is derived from an EMBL/GenBank/DDBJ whole genome shotgun (WGS) entry which is preliminary data.</text>
</comment>
<gene>
    <name evidence="2" type="ORF">LITE_LOCUS19859</name>
</gene>
<dbReference type="InterPro" id="IPR029063">
    <property type="entry name" value="SAM-dependent_MTases_sf"/>
</dbReference>
<evidence type="ECO:0000313" key="2">
    <source>
        <dbReference type="EMBL" id="CAI0424242.1"/>
    </source>
</evidence>
<evidence type="ECO:0000313" key="3">
    <source>
        <dbReference type="Proteomes" id="UP001154282"/>
    </source>
</evidence>
<dbReference type="EMBL" id="CAMGYJ010000005">
    <property type="protein sequence ID" value="CAI0424242.1"/>
    <property type="molecule type" value="Genomic_DNA"/>
</dbReference>
<reference evidence="2" key="1">
    <citation type="submission" date="2022-08" db="EMBL/GenBank/DDBJ databases">
        <authorList>
            <person name="Gutierrez-Valencia J."/>
        </authorList>
    </citation>
    <scope>NUCLEOTIDE SEQUENCE</scope>
</reference>
<dbReference type="SUPFAM" id="SSF53335">
    <property type="entry name" value="S-adenosyl-L-methionine-dependent methyltransferases"/>
    <property type="match status" value="1"/>
</dbReference>
<proteinExistence type="predicted"/>
<sequence length="333" mass="36772">MKDELHSLLPMLRKSRLVALKFLNSSAGYFLLILLAYLFGYFSASSSGHGGSPRQPSLVSPLPPAGAAAGEFFPQPRMADTSEIRTTPTITASTMIKEFRVTTRCAGRVPPEAVRQIVLDRVYDGTSPFQGFPPPHVSGLLRKKTIRGWGSYGAVFANLIRKVRPRVIVEVGTFLGASSIHMAELTRRLGLDAVILCVDDFRGWPGFRGDKFGFVRYVNGDVMLLYQFMQNAVYSNATGSVLPVPFSSGSALQKLCEWGVQADLIEVDAGHDFNSAWADVNRAYRILRPGGVIFGHDYFTVADNRGVWRAVNLFAKLNRLQVRTDGQHWVIDS</sequence>
<feature type="transmembrane region" description="Helical" evidence="1">
    <location>
        <begin position="21"/>
        <end position="42"/>
    </location>
</feature>